<dbReference type="InterPro" id="IPR029063">
    <property type="entry name" value="SAM-dependent_MTases_sf"/>
</dbReference>
<reference evidence="17 18" key="2">
    <citation type="journal article" date="2016" name="Int. J. Syst. Evol. Microbiol.">
        <title>Pyrococcus kukulkanii sp. nov., a hyperthermophilic, piezophilic archaeon isolated from a deep-sea hydrothermal vent.</title>
        <authorList>
            <person name="Callac N."/>
            <person name="Oger P."/>
            <person name="Lesongeur F."/>
            <person name="Rattray J.E."/>
            <person name="Vannier P."/>
            <person name="Michoud G."/>
            <person name="Beauverger M."/>
            <person name="Gayet N."/>
            <person name="Rouxel O."/>
            <person name="Jebbar M."/>
            <person name="Godfroy A."/>
        </authorList>
    </citation>
    <scope>NUCLEOTIDE SEQUENCE [LARGE SCALE GENOMIC DNA]</scope>
    <source>
        <strain evidence="17 18">NCB100</strain>
    </source>
</reference>
<dbReference type="GO" id="GO:0160101">
    <property type="term" value="F:tRNA (guanine(10)-N2)-dimethyltransferase activity"/>
    <property type="evidence" value="ECO:0007669"/>
    <property type="project" value="UniProtKB-EC"/>
</dbReference>
<evidence type="ECO:0000256" key="10">
    <source>
        <dbReference type="ARBA" id="ARBA00051883"/>
    </source>
</evidence>
<dbReference type="GO" id="GO:0160102">
    <property type="term" value="F:tRNA (guanine(10)-N2)-methyltransferase activity"/>
    <property type="evidence" value="ECO:0007669"/>
    <property type="project" value="InterPro"/>
</dbReference>
<dbReference type="SMART" id="SM00981">
    <property type="entry name" value="THUMP"/>
    <property type="match status" value="1"/>
</dbReference>
<keyword evidence="9 15" id="KW-0694">RNA-binding</keyword>
<evidence type="ECO:0000256" key="12">
    <source>
        <dbReference type="ARBA" id="ARBA00061338"/>
    </source>
</evidence>
<dbReference type="InterPro" id="IPR004114">
    <property type="entry name" value="THUMP_dom"/>
</dbReference>
<keyword evidence="6 17" id="KW-0808">Transferase</keyword>
<evidence type="ECO:0000313" key="18">
    <source>
        <dbReference type="Proteomes" id="UP000070587"/>
    </source>
</evidence>
<dbReference type="InterPro" id="IPR000241">
    <property type="entry name" value="RlmKL-like_Mtase"/>
</dbReference>
<evidence type="ECO:0000256" key="5">
    <source>
        <dbReference type="ARBA" id="ARBA00022603"/>
    </source>
</evidence>
<evidence type="ECO:0000256" key="4">
    <source>
        <dbReference type="ARBA" id="ARBA00022555"/>
    </source>
</evidence>
<keyword evidence="7" id="KW-0949">S-adenosyl-L-methionine</keyword>
<dbReference type="Proteomes" id="UP000070587">
    <property type="component" value="Chromosome"/>
</dbReference>
<accession>A0A127B8Z6</accession>
<dbReference type="InterPro" id="IPR005885">
    <property type="entry name" value="TrmG10"/>
</dbReference>
<comment type="subunit">
    <text evidence="2">Monomer.</text>
</comment>
<dbReference type="PANTHER" id="PTHR14911:SF21">
    <property type="entry name" value="N2-METHYLGUANOSINE TRNA METHYLTRANSFERASE"/>
    <property type="match status" value="1"/>
</dbReference>
<dbReference type="EMBL" id="CP010835">
    <property type="protein sequence ID" value="AMM53667.1"/>
    <property type="molecule type" value="Genomic_DNA"/>
</dbReference>
<keyword evidence="5 17" id="KW-0489">Methyltransferase</keyword>
<dbReference type="Pfam" id="PF01170">
    <property type="entry name" value="UPF0020"/>
    <property type="match status" value="1"/>
</dbReference>
<dbReference type="FunFam" id="3.40.50.150:FF:000251">
    <property type="entry name" value="Putative RNA methylase"/>
    <property type="match status" value="1"/>
</dbReference>
<evidence type="ECO:0000256" key="13">
    <source>
        <dbReference type="ARBA" id="ARBA00066936"/>
    </source>
</evidence>
<keyword evidence="3" id="KW-0963">Cytoplasm</keyword>
<dbReference type="Pfam" id="PF02926">
    <property type="entry name" value="THUMP"/>
    <property type="match status" value="1"/>
</dbReference>
<comment type="catalytic activity">
    <reaction evidence="10">
        <text>guanosine(10) in tRNA + 2 S-adenosyl-L-methionine = N(2)-dimethylguanosine(10) in tRNA + 2 S-adenosyl-L-homocysteine + 2 H(+)</text>
        <dbReference type="Rhea" id="RHEA:43124"/>
        <dbReference type="Rhea" id="RHEA-COMP:10355"/>
        <dbReference type="Rhea" id="RHEA-COMP:10358"/>
        <dbReference type="ChEBI" id="CHEBI:15378"/>
        <dbReference type="ChEBI" id="CHEBI:57856"/>
        <dbReference type="ChEBI" id="CHEBI:59789"/>
        <dbReference type="ChEBI" id="CHEBI:74269"/>
        <dbReference type="ChEBI" id="CHEBI:74513"/>
        <dbReference type="EC" id="2.1.1.213"/>
    </reaction>
</comment>
<comment type="similarity">
    <text evidence="12">Belongs to the methyltransferase superfamily. Trm-G10 family.</text>
</comment>
<name>A0A127B8Z6_9EURY</name>
<comment type="subcellular location">
    <subcellularLocation>
        <location evidence="1">Cytoplasm</location>
    </subcellularLocation>
</comment>
<dbReference type="PATRIC" id="fig|1609559.3.peg.753"/>
<evidence type="ECO:0000256" key="7">
    <source>
        <dbReference type="ARBA" id="ARBA00022691"/>
    </source>
</evidence>
<dbReference type="GO" id="GO:0030488">
    <property type="term" value="P:tRNA methylation"/>
    <property type="evidence" value="ECO:0007669"/>
    <property type="project" value="InterPro"/>
</dbReference>
<dbReference type="CDD" id="cd11715">
    <property type="entry name" value="THUMP_AdoMetMT"/>
    <property type="match status" value="1"/>
</dbReference>
<keyword evidence="4" id="KW-0820">tRNA-binding</keyword>
<evidence type="ECO:0000256" key="15">
    <source>
        <dbReference type="PROSITE-ProRule" id="PRU00529"/>
    </source>
</evidence>
<dbReference type="GO" id="GO:0000049">
    <property type="term" value="F:tRNA binding"/>
    <property type="evidence" value="ECO:0007669"/>
    <property type="project" value="UniProtKB-KW"/>
</dbReference>
<sequence>MMFYVEILGMIPEMAKAEVQALAELGRGEVLGSDYLLVYGRVENIDVLSRLGLAHEYGILVGSFESIEDLIEYSEGIEWRKLISGTFAVRKERMLNCSYEVENIDKRVGAIINSQGLKVNLSKPDTIVRIYCGRKLWLGIRLREFKGKEFDARKADKRPFSRPIALPPRIARAMVNLTRATREVLDPFMGTGGMLIEAGLMGLKVYGIDIREDMVEGAKINLEYYGVKDYVVKVGDATRIREAFPGKTFEAIATDPPYGTSTTLPMDRDELYKRALESMYEVLEGYLSIAFPADFDAVEVAESIGFKVLERFYQRVHSSLSRYFYVMRV</sequence>
<feature type="domain" description="THUMP" evidence="16">
    <location>
        <begin position="41"/>
        <end position="144"/>
    </location>
</feature>
<evidence type="ECO:0000256" key="6">
    <source>
        <dbReference type="ARBA" id="ARBA00022679"/>
    </source>
</evidence>
<proteinExistence type="inferred from homology"/>
<evidence type="ECO:0000256" key="1">
    <source>
        <dbReference type="ARBA" id="ARBA00004496"/>
    </source>
</evidence>
<dbReference type="PROSITE" id="PS51165">
    <property type="entry name" value="THUMP"/>
    <property type="match status" value="1"/>
</dbReference>
<dbReference type="STRING" id="1609559.TQ32_03620"/>
<evidence type="ECO:0000259" key="16">
    <source>
        <dbReference type="PROSITE" id="PS51165"/>
    </source>
</evidence>
<dbReference type="Gene3D" id="3.30.2130.30">
    <property type="match status" value="1"/>
</dbReference>
<gene>
    <name evidence="17" type="ORF">TQ32_03620</name>
</gene>
<keyword evidence="8" id="KW-0819">tRNA processing</keyword>
<dbReference type="PANTHER" id="PTHR14911">
    <property type="entry name" value="THUMP DOMAIN-CONTAINING"/>
    <property type="match status" value="1"/>
</dbReference>
<dbReference type="GO" id="GO:0005737">
    <property type="term" value="C:cytoplasm"/>
    <property type="evidence" value="ECO:0007669"/>
    <property type="project" value="UniProtKB-SubCell"/>
</dbReference>
<protein>
    <recommendedName>
        <fullName evidence="13">tRNA (guanine(10)-N(2))-dimethyltransferase</fullName>
        <ecNumber evidence="13">2.1.1.213</ecNumber>
    </recommendedName>
    <alternativeName>
        <fullName evidence="14">tRNA:G10 dimethyltransferase</fullName>
    </alternativeName>
</protein>
<evidence type="ECO:0000256" key="11">
    <source>
        <dbReference type="ARBA" id="ARBA00054380"/>
    </source>
</evidence>
<dbReference type="NCBIfam" id="TIGR01177">
    <property type="entry name" value="TIGR01177 family methyltransferase"/>
    <property type="match status" value="1"/>
</dbReference>
<dbReference type="AlphaFoldDB" id="A0A127B8Z6"/>
<dbReference type="SUPFAM" id="SSF53335">
    <property type="entry name" value="S-adenosyl-L-methionine-dependent methyltransferases"/>
    <property type="match status" value="1"/>
</dbReference>
<evidence type="ECO:0000256" key="3">
    <source>
        <dbReference type="ARBA" id="ARBA00022490"/>
    </source>
</evidence>
<dbReference type="CDD" id="cd02440">
    <property type="entry name" value="AdoMet_MTases"/>
    <property type="match status" value="1"/>
</dbReference>
<dbReference type="InterPro" id="IPR002052">
    <property type="entry name" value="DNA_methylase_N6_adenine_CS"/>
</dbReference>
<dbReference type="KEGG" id="pyc:TQ32_03620"/>
<organism evidence="17 18">
    <name type="scientific">Pyrococcus kukulkanii</name>
    <dbReference type="NCBI Taxonomy" id="1609559"/>
    <lineage>
        <taxon>Archaea</taxon>
        <taxon>Methanobacteriati</taxon>
        <taxon>Methanobacteriota</taxon>
        <taxon>Thermococci</taxon>
        <taxon>Thermococcales</taxon>
        <taxon>Thermococcaceae</taxon>
        <taxon>Pyrococcus</taxon>
    </lineage>
</organism>
<evidence type="ECO:0000256" key="2">
    <source>
        <dbReference type="ARBA" id="ARBA00011245"/>
    </source>
</evidence>
<dbReference type="PROSITE" id="PS00092">
    <property type="entry name" value="N6_MTASE"/>
    <property type="match status" value="1"/>
</dbReference>
<comment type="function">
    <text evidence="11">Catalyzes the adenosylmethionine-dependent methylation of the exocyclic amino group (N(2)) of guanosine at position 10 of various tRNAs. Acts via a two-step process that leads to the formation of either N(2)-monomethyl (m(2)G) or N(2)-dimethylguanosine (m(2)(2)G).</text>
</comment>
<dbReference type="Gene3D" id="3.40.50.150">
    <property type="entry name" value="Vaccinia Virus protein VP39"/>
    <property type="match status" value="1"/>
</dbReference>
<evidence type="ECO:0000313" key="17">
    <source>
        <dbReference type="EMBL" id="AMM53667.1"/>
    </source>
</evidence>
<evidence type="ECO:0000256" key="14">
    <source>
        <dbReference type="ARBA" id="ARBA00082665"/>
    </source>
</evidence>
<dbReference type="EC" id="2.1.1.213" evidence="13"/>
<evidence type="ECO:0000256" key="8">
    <source>
        <dbReference type="ARBA" id="ARBA00022694"/>
    </source>
</evidence>
<dbReference type="SUPFAM" id="SSF143437">
    <property type="entry name" value="THUMP domain-like"/>
    <property type="match status" value="1"/>
</dbReference>
<reference evidence="18" key="1">
    <citation type="submission" date="2015-02" db="EMBL/GenBank/DDBJ databases">
        <title>Pyrococcus kukulkanii sp. nov., a novel hyperthermophilic archaeon isolated from a deep-sea hydrothermal vent at the Guaymas Basin.</title>
        <authorList>
            <person name="Oger P.M."/>
            <person name="Callac N."/>
            <person name="Jebbar M."/>
            <person name="Godfroy A."/>
        </authorList>
    </citation>
    <scope>NUCLEOTIDE SEQUENCE [LARGE SCALE GENOMIC DNA]</scope>
    <source>
        <strain evidence="18">NCB100</strain>
    </source>
</reference>
<evidence type="ECO:0000256" key="9">
    <source>
        <dbReference type="ARBA" id="ARBA00022884"/>
    </source>
</evidence>